<evidence type="ECO:0000313" key="1">
    <source>
        <dbReference type="EMBL" id="TLU91818.1"/>
    </source>
</evidence>
<dbReference type="PROSITE" id="PS51257">
    <property type="entry name" value="PROKAR_LIPOPROTEIN"/>
    <property type="match status" value="1"/>
</dbReference>
<dbReference type="EMBL" id="VCEI01000025">
    <property type="protein sequence ID" value="TLU91818.1"/>
    <property type="molecule type" value="Genomic_DNA"/>
</dbReference>
<keyword evidence="2" id="KW-1185">Reference proteome</keyword>
<dbReference type="Proteomes" id="UP000309788">
    <property type="component" value="Unassembled WGS sequence"/>
</dbReference>
<evidence type="ECO:0008006" key="3">
    <source>
        <dbReference type="Google" id="ProtNLM"/>
    </source>
</evidence>
<name>A0A5R9KAK6_9BACT</name>
<organism evidence="1 2">
    <name type="scientific">Dyadobacter sediminis</name>
    <dbReference type="NCBI Taxonomy" id="1493691"/>
    <lineage>
        <taxon>Bacteria</taxon>
        <taxon>Pseudomonadati</taxon>
        <taxon>Bacteroidota</taxon>
        <taxon>Cytophagia</taxon>
        <taxon>Cytophagales</taxon>
        <taxon>Spirosomataceae</taxon>
        <taxon>Dyadobacter</taxon>
    </lineage>
</organism>
<accession>A0A5R9KAK6</accession>
<dbReference type="RefSeq" id="WP_138281928.1">
    <property type="nucleotide sequence ID" value="NZ_BMGE01000003.1"/>
</dbReference>
<proteinExistence type="predicted"/>
<dbReference type="AlphaFoldDB" id="A0A5R9KAK6"/>
<dbReference type="OrthoDB" id="1467525at2"/>
<comment type="caution">
    <text evidence="1">The sequence shown here is derived from an EMBL/GenBank/DDBJ whole genome shotgun (WGS) entry which is preliminary data.</text>
</comment>
<gene>
    <name evidence="1" type="ORF">FEM55_13645</name>
</gene>
<evidence type="ECO:0000313" key="2">
    <source>
        <dbReference type="Proteomes" id="UP000309788"/>
    </source>
</evidence>
<reference evidence="1 2" key="1">
    <citation type="submission" date="2019-05" db="EMBL/GenBank/DDBJ databases">
        <authorList>
            <person name="Qu J.-H."/>
        </authorList>
    </citation>
    <scope>NUCLEOTIDE SEQUENCE [LARGE SCALE GENOMIC DNA]</scope>
    <source>
        <strain evidence="1 2">Z12</strain>
    </source>
</reference>
<protein>
    <recommendedName>
        <fullName evidence="3">Lipoprotein</fullName>
    </recommendedName>
</protein>
<sequence>MLKHYAFSLLVLSFFIISCSGPHKPEQLKEPGYAPLEAGNFSEFNVEKTTYVSGQPDKITKHVIRQLTQTPFTDSEGNSVFPQQYATLNTDQSWQTDSVTVSWHSANKVFAQENGRTVVKMILPAAEGLQWNGNEYNTSGKCMFEESQVKKHYQTGSLFFPNTVTVIRQNDSTLLSRSKYTETYAAGVGLICREQIYLRYCYDGDCLGKGIVSSGWKKITSIRKSGKQ</sequence>